<dbReference type="PROSITE" id="PS50871">
    <property type="entry name" value="C1Q"/>
    <property type="match status" value="1"/>
</dbReference>
<keyword evidence="2" id="KW-0964">Secreted</keyword>
<accession>A0AAE0RVJ1</accession>
<dbReference type="GO" id="GO:0005581">
    <property type="term" value="C:collagen trimer"/>
    <property type="evidence" value="ECO:0007669"/>
    <property type="project" value="UniProtKB-KW"/>
</dbReference>
<feature type="chain" id="PRO_5041998510" description="C1q domain-containing protein" evidence="3">
    <location>
        <begin position="26"/>
        <end position="328"/>
    </location>
</feature>
<dbReference type="PANTHER" id="PTHR15427:SF33">
    <property type="entry name" value="COLLAGEN IV NC1 DOMAIN-CONTAINING PROTEIN"/>
    <property type="match status" value="1"/>
</dbReference>
<dbReference type="Proteomes" id="UP001195483">
    <property type="component" value="Unassembled WGS sequence"/>
</dbReference>
<dbReference type="InterPro" id="IPR001073">
    <property type="entry name" value="C1q_dom"/>
</dbReference>
<dbReference type="Pfam" id="PF00386">
    <property type="entry name" value="C1q"/>
    <property type="match status" value="1"/>
</dbReference>
<proteinExistence type="predicted"/>
<evidence type="ECO:0000313" key="6">
    <source>
        <dbReference type="Proteomes" id="UP001195483"/>
    </source>
</evidence>
<evidence type="ECO:0000256" key="3">
    <source>
        <dbReference type="SAM" id="SignalP"/>
    </source>
</evidence>
<comment type="subcellular location">
    <subcellularLocation>
        <location evidence="1">Secreted</location>
    </subcellularLocation>
</comment>
<dbReference type="InterPro" id="IPR008983">
    <property type="entry name" value="Tumour_necrosis_fac-like_dom"/>
</dbReference>
<gene>
    <name evidence="5" type="ORF">CHS0354_003557</name>
</gene>
<protein>
    <recommendedName>
        <fullName evidence="4">C1q domain-containing protein</fullName>
    </recommendedName>
</protein>
<dbReference type="AlphaFoldDB" id="A0AAE0RVJ1"/>
<dbReference type="EMBL" id="JAEAOA010000281">
    <property type="protein sequence ID" value="KAK3580323.1"/>
    <property type="molecule type" value="Genomic_DNA"/>
</dbReference>
<reference evidence="5" key="2">
    <citation type="journal article" date="2021" name="Genome Biol. Evol.">
        <title>Developing a high-quality reference genome for a parasitic bivalve with doubly uniparental inheritance (Bivalvia: Unionida).</title>
        <authorList>
            <person name="Smith C.H."/>
        </authorList>
    </citation>
    <scope>NUCLEOTIDE SEQUENCE</scope>
    <source>
        <strain evidence="5">CHS0354</strain>
        <tissue evidence="5">Mantle</tissue>
    </source>
</reference>
<evidence type="ECO:0000256" key="1">
    <source>
        <dbReference type="ARBA" id="ARBA00004613"/>
    </source>
</evidence>
<dbReference type="InterPro" id="IPR050392">
    <property type="entry name" value="Collagen/C1q_domain"/>
</dbReference>
<comment type="caution">
    <text evidence="5">The sequence shown here is derived from an EMBL/GenBank/DDBJ whole genome shotgun (WGS) entry which is preliminary data.</text>
</comment>
<feature type="signal peptide" evidence="3">
    <location>
        <begin position="1"/>
        <end position="25"/>
    </location>
</feature>
<evidence type="ECO:0000256" key="2">
    <source>
        <dbReference type="ARBA" id="ARBA00022525"/>
    </source>
</evidence>
<keyword evidence="3" id="KW-0732">Signal</keyword>
<organism evidence="5 6">
    <name type="scientific">Potamilus streckersoni</name>
    <dbReference type="NCBI Taxonomy" id="2493646"/>
    <lineage>
        <taxon>Eukaryota</taxon>
        <taxon>Metazoa</taxon>
        <taxon>Spiralia</taxon>
        <taxon>Lophotrochozoa</taxon>
        <taxon>Mollusca</taxon>
        <taxon>Bivalvia</taxon>
        <taxon>Autobranchia</taxon>
        <taxon>Heteroconchia</taxon>
        <taxon>Palaeoheterodonta</taxon>
        <taxon>Unionida</taxon>
        <taxon>Unionoidea</taxon>
        <taxon>Unionidae</taxon>
        <taxon>Ambleminae</taxon>
        <taxon>Lampsilini</taxon>
        <taxon>Potamilus</taxon>
    </lineage>
</organism>
<evidence type="ECO:0000313" key="5">
    <source>
        <dbReference type="EMBL" id="KAK3580323.1"/>
    </source>
</evidence>
<dbReference type="SMART" id="SM00110">
    <property type="entry name" value="C1Q"/>
    <property type="match status" value="1"/>
</dbReference>
<sequence>MMEFSTLLSLLVVLAAVCTVRLAVADTQEEQIAKVLKTVYELEKLVLNQNEKLKYMEALEKPLFNAERRLVVIENLNAQTGKAGEMCARELNELKKRLVNLEGLWHYFAEADRQPTDDKETNTKKYKYDFSNGVAETHQHKDDVNKTHELLLRKLYINIPHNFEEDVNSQERLQIDTHEWKSQQMNGNRTKQRIVAGHVAFSAYLSKNLSGLSPNQTITFDRLDYNEGGSFDTTTSIFSCPTSGTYFFTASILSYQGNYVETAIVLNGEEQAIVYAGNPPSSPKYDQGSNSAIVHCDVGQKVWVMLRENYGNAVYGSRYSKFSGYMLW</sequence>
<keyword evidence="6" id="KW-1185">Reference proteome</keyword>
<dbReference type="PRINTS" id="PR00007">
    <property type="entry name" value="COMPLEMNTC1Q"/>
</dbReference>
<reference evidence="5" key="3">
    <citation type="submission" date="2023-05" db="EMBL/GenBank/DDBJ databases">
        <authorList>
            <person name="Smith C.H."/>
        </authorList>
    </citation>
    <scope>NUCLEOTIDE SEQUENCE</scope>
    <source>
        <strain evidence="5">CHS0354</strain>
        <tissue evidence="5">Mantle</tissue>
    </source>
</reference>
<dbReference type="SUPFAM" id="SSF49842">
    <property type="entry name" value="TNF-like"/>
    <property type="match status" value="1"/>
</dbReference>
<dbReference type="PANTHER" id="PTHR15427">
    <property type="entry name" value="EMILIN ELASTIN MICROFIBRIL INTERFACE-LOCATED PROTEIN ELASTIN MICROFIBRIL INTERFACER"/>
    <property type="match status" value="1"/>
</dbReference>
<feature type="domain" description="C1q" evidence="4">
    <location>
        <begin position="194"/>
        <end position="328"/>
    </location>
</feature>
<dbReference type="Gene3D" id="2.60.120.40">
    <property type="match status" value="1"/>
</dbReference>
<name>A0AAE0RVJ1_9BIVA</name>
<reference evidence="5" key="1">
    <citation type="journal article" date="2021" name="Genome Biol. Evol.">
        <title>A High-Quality Reference Genome for a Parasitic Bivalve with Doubly Uniparental Inheritance (Bivalvia: Unionida).</title>
        <authorList>
            <person name="Smith C.H."/>
        </authorList>
    </citation>
    <scope>NUCLEOTIDE SEQUENCE</scope>
    <source>
        <strain evidence="5">CHS0354</strain>
    </source>
</reference>
<evidence type="ECO:0000259" key="4">
    <source>
        <dbReference type="PROSITE" id="PS50871"/>
    </source>
</evidence>